<accession>A0A1H9AK88</accession>
<gene>
    <name evidence="1" type="ORF">SAMN05421510_10043</name>
</gene>
<dbReference type="OrthoDB" id="8564682at2"/>
<dbReference type="RefSeq" id="WP_074719681.1">
    <property type="nucleotide sequence ID" value="NZ_FOFX01000004.1"/>
</dbReference>
<evidence type="ECO:0000313" key="2">
    <source>
        <dbReference type="Proteomes" id="UP000181998"/>
    </source>
</evidence>
<reference evidence="1 2" key="1">
    <citation type="submission" date="2016-10" db="EMBL/GenBank/DDBJ databases">
        <authorList>
            <person name="de Groot N.N."/>
        </authorList>
    </citation>
    <scope>NUCLEOTIDE SEQUENCE [LARGE SCALE GENOMIC DNA]</scope>
    <source>
        <strain evidence="1 2">Nm9</strain>
    </source>
</reference>
<proteinExistence type="predicted"/>
<name>A0A1H9AK88_9PROT</name>
<sequence>MKSQKSFGADTSSSAAIRQQIEECLYDLGLPSEALYIQLYQALVDEHQSAIDGKQQEMNDLLRNIMANVHMILSLGNPDNYTSTFTNSGSSQTIRALIHRHENREKLS</sequence>
<dbReference type="AlphaFoldDB" id="A0A1H9AK88"/>
<protein>
    <submittedName>
        <fullName evidence="1">Uncharacterized protein</fullName>
    </submittedName>
</protein>
<organism evidence="1 2">
    <name type="scientific">Nitrosomonas ureae</name>
    <dbReference type="NCBI Taxonomy" id="44577"/>
    <lineage>
        <taxon>Bacteria</taxon>
        <taxon>Pseudomonadati</taxon>
        <taxon>Pseudomonadota</taxon>
        <taxon>Betaproteobacteria</taxon>
        <taxon>Nitrosomonadales</taxon>
        <taxon>Nitrosomonadaceae</taxon>
        <taxon>Nitrosomonas</taxon>
    </lineage>
</organism>
<dbReference type="EMBL" id="FOFX01000004">
    <property type="protein sequence ID" value="SEP76793.1"/>
    <property type="molecule type" value="Genomic_DNA"/>
</dbReference>
<dbReference type="Proteomes" id="UP000181998">
    <property type="component" value="Unassembled WGS sequence"/>
</dbReference>
<evidence type="ECO:0000313" key="1">
    <source>
        <dbReference type="EMBL" id="SEP76793.1"/>
    </source>
</evidence>